<dbReference type="GO" id="GO:0005829">
    <property type="term" value="C:cytosol"/>
    <property type="evidence" value="ECO:0007669"/>
    <property type="project" value="TreeGrafter"/>
</dbReference>
<dbReference type="AlphaFoldDB" id="A0A2M7CIX2"/>
<comment type="function">
    <text evidence="1 15 17">Specifically methylates guanosine-37 in various tRNAs.</text>
</comment>
<dbReference type="GO" id="GO:0002939">
    <property type="term" value="P:tRNA N1-guanine methylation"/>
    <property type="evidence" value="ECO:0007669"/>
    <property type="project" value="TreeGrafter"/>
</dbReference>
<dbReference type="SUPFAM" id="SSF75217">
    <property type="entry name" value="alpha/beta knot"/>
    <property type="match status" value="1"/>
</dbReference>
<evidence type="ECO:0000313" key="20">
    <source>
        <dbReference type="Proteomes" id="UP000229966"/>
    </source>
</evidence>
<evidence type="ECO:0000256" key="8">
    <source>
        <dbReference type="ARBA" id="ARBA00022603"/>
    </source>
</evidence>
<protein>
    <recommendedName>
        <fullName evidence="6 15">tRNA (guanine-N(1)-)-methyltransferase</fullName>
        <ecNumber evidence="5 15">2.1.1.228</ecNumber>
    </recommendedName>
    <alternativeName>
        <fullName evidence="12 15">M1G-methyltransferase</fullName>
    </alternativeName>
    <alternativeName>
        <fullName evidence="13 15">tRNA [GM37] methyltransferase</fullName>
    </alternativeName>
</protein>
<dbReference type="CDD" id="cd18080">
    <property type="entry name" value="TrmD-like"/>
    <property type="match status" value="1"/>
</dbReference>
<dbReference type="PIRSF" id="PIRSF000386">
    <property type="entry name" value="tRNA_mtase"/>
    <property type="match status" value="1"/>
</dbReference>
<sequence length="217" mass="24619">MKTFIILTLFPEIFDGFLKASLVRRATKKQIIKINIVNLRFFGLGTRKQVDDRPYGGGPGMILKVDVLDNAIQSIKQKYPGAKTILLDPKGKIFSQQKAKQLAGNMQDLIIICGRYEGFDARIDKLVDEKISIGKFILNGGEVASMVIVETTARLLPNFLGKKEALENESFNENNLEHPQYTRPEIYQKMKVPKILLSGDRQKITNWQKNHMCPPQN</sequence>
<evidence type="ECO:0000256" key="1">
    <source>
        <dbReference type="ARBA" id="ARBA00002634"/>
    </source>
</evidence>
<evidence type="ECO:0000256" key="13">
    <source>
        <dbReference type="ARBA" id="ARBA00033392"/>
    </source>
</evidence>
<comment type="catalytic activity">
    <reaction evidence="14 15 17">
        <text>guanosine(37) in tRNA + S-adenosyl-L-methionine = N(1)-methylguanosine(37) in tRNA + S-adenosyl-L-homocysteine + H(+)</text>
        <dbReference type="Rhea" id="RHEA:36899"/>
        <dbReference type="Rhea" id="RHEA-COMP:10145"/>
        <dbReference type="Rhea" id="RHEA-COMP:10147"/>
        <dbReference type="ChEBI" id="CHEBI:15378"/>
        <dbReference type="ChEBI" id="CHEBI:57856"/>
        <dbReference type="ChEBI" id="CHEBI:59789"/>
        <dbReference type="ChEBI" id="CHEBI:73542"/>
        <dbReference type="ChEBI" id="CHEBI:74269"/>
        <dbReference type="EC" id="2.1.1.228"/>
    </reaction>
</comment>
<evidence type="ECO:0000256" key="5">
    <source>
        <dbReference type="ARBA" id="ARBA00012807"/>
    </source>
</evidence>
<dbReference type="Pfam" id="PF01746">
    <property type="entry name" value="tRNA_m1G_MT"/>
    <property type="match status" value="1"/>
</dbReference>
<comment type="subunit">
    <text evidence="4 15 17">Homodimer.</text>
</comment>
<dbReference type="NCBIfam" id="NF000648">
    <property type="entry name" value="PRK00026.1"/>
    <property type="match status" value="1"/>
</dbReference>
<dbReference type="InterPro" id="IPR023148">
    <property type="entry name" value="tRNA_m1G_MeTrfase_C_sf"/>
</dbReference>
<keyword evidence="8 15" id="KW-0489">Methyltransferase</keyword>
<dbReference type="InterPro" id="IPR029028">
    <property type="entry name" value="Alpha/beta_knot_MTases"/>
</dbReference>
<evidence type="ECO:0000259" key="18">
    <source>
        <dbReference type="Pfam" id="PF01746"/>
    </source>
</evidence>
<dbReference type="NCBIfam" id="TIGR00088">
    <property type="entry name" value="trmD"/>
    <property type="match status" value="1"/>
</dbReference>
<evidence type="ECO:0000256" key="4">
    <source>
        <dbReference type="ARBA" id="ARBA00011738"/>
    </source>
</evidence>
<dbReference type="PANTHER" id="PTHR46417">
    <property type="entry name" value="TRNA (GUANINE-N(1)-)-METHYLTRANSFERASE"/>
    <property type="match status" value="1"/>
</dbReference>
<keyword evidence="11 15" id="KW-0819">tRNA processing</keyword>
<dbReference type="EMBL" id="PEUM01000022">
    <property type="protein sequence ID" value="PIV25592.1"/>
    <property type="molecule type" value="Genomic_DNA"/>
</dbReference>
<evidence type="ECO:0000256" key="17">
    <source>
        <dbReference type="RuleBase" id="RU003464"/>
    </source>
</evidence>
<evidence type="ECO:0000256" key="15">
    <source>
        <dbReference type="HAMAP-Rule" id="MF_00605"/>
    </source>
</evidence>
<evidence type="ECO:0000256" key="14">
    <source>
        <dbReference type="ARBA" id="ARBA00047783"/>
    </source>
</evidence>
<evidence type="ECO:0000256" key="11">
    <source>
        <dbReference type="ARBA" id="ARBA00022694"/>
    </source>
</evidence>
<feature type="binding site" evidence="15 16">
    <location>
        <position position="114"/>
    </location>
    <ligand>
        <name>S-adenosyl-L-methionine</name>
        <dbReference type="ChEBI" id="CHEBI:59789"/>
    </ligand>
</feature>
<accession>A0A2M7CIX2</accession>
<dbReference type="Proteomes" id="UP000229966">
    <property type="component" value="Unassembled WGS sequence"/>
</dbReference>
<dbReference type="InterPro" id="IPR016009">
    <property type="entry name" value="tRNA_MeTrfase_TRMD/TRM10"/>
</dbReference>
<comment type="similarity">
    <text evidence="3 15 17">Belongs to the RNA methyltransferase TrmD family.</text>
</comment>
<evidence type="ECO:0000256" key="12">
    <source>
        <dbReference type="ARBA" id="ARBA00029736"/>
    </source>
</evidence>
<evidence type="ECO:0000256" key="9">
    <source>
        <dbReference type="ARBA" id="ARBA00022679"/>
    </source>
</evidence>
<keyword evidence="7 15" id="KW-0963">Cytoplasm</keyword>
<evidence type="ECO:0000256" key="3">
    <source>
        <dbReference type="ARBA" id="ARBA00007630"/>
    </source>
</evidence>
<dbReference type="PANTHER" id="PTHR46417:SF1">
    <property type="entry name" value="TRNA (GUANINE-N(1)-)-METHYLTRANSFERASE"/>
    <property type="match status" value="1"/>
</dbReference>
<dbReference type="EC" id="2.1.1.228" evidence="5 15"/>
<dbReference type="Gene3D" id="3.40.1280.10">
    <property type="match status" value="1"/>
</dbReference>
<comment type="caution">
    <text evidence="19">The sequence shown here is derived from an EMBL/GenBank/DDBJ whole genome shotgun (WGS) entry which is preliminary data.</text>
</comment>
<comment type="subcellular location">
    <subcellularLocation>
        <location evidence="2 15 17">Cytoplasm</location>
    </subcellularLocation>
</comment>
<dbReference type="GO" id="GO:0052906">
    <property type="term" value="F:tRNA (guanine(37)-N1)-methyltransferase activity"/>
    <property type="evidence" value="ECO:0007669"/>
    <property type="project" value="UniProtKB-UniRule"/>
</dbReference>
<evidence type="ECO:0000313" key="19">
    <source>
        <dbReference type="EMBL" id="PIV25592.1"/>
    </source>
</evidence>
<dbReference type="InterPro" id="IPR002649">
    <property type="entry name" value="tRNA_m1G_MeTrfase_TrmD"/>
</dbReference>
<dbReference type="HAMAP" id="MF_00605">
    <property type="entry name" value="TrmD"/>
    <property type="match status" value="1"/>
</dbReference>
<reference evidence="20" key="1">
    <citation type="submission" date="2017-09" db="EMBL/GenBank/DDBJ databases">
        <title>Depth-based differentiation of microbial function through sediment-hosted aquifers and enrichment of novel symbionts in the deep terrestrial subsurface.</title>
        <authorList>
            <person name="Probst A.J."/>
            <person name="Ladd B."/>
            <person name="Jarett J.K."/>
            <person name="Geller-Mcgrath D.E."/>
            <person name="Sieber C.M.K."/>
            <person name="Emerson J.B."/>
            <person name="Anantharaman K."/>
            <person name="Thomas B.C."/>
            <person name="Malmstrom R."/>
            <person name="Stieglmeier M."/>
            <person name="Klingl A."/>
            <person name="Woyke T."/>
            <person name="Ryan C.M."/>
            <person name="Banfield J.F."/>
        </authorList>
    </citation>
    <scope>NUCLEOTIDE SEQUENCE [LARGE SCALE GENOMIC DNA]</scope>
</reference>
<proteinExistence type="inferred from homology"/>
<keyword evidence="10 15" id="KW-0949">S-adenosyl-L-methionine</keyword>
<name>A0A2M7CIX2_9BACT</name>
<gene>
    <name evidence="15" type="primary">trmD</name>
    <name evidence="19" type="ORF">COS38_00940</name>
</gene>
<organism evidence="19 20">
    <name type="scientific">Candidatus Berkelbacteria bacterium CG03_land_8_20_14_0_80_40_36</name>
    <dbReference type="NCBI Taxonomy" id="1974509"/>
    <lineage>
        <taxon>Bacteria</taxon>
        <taxon>Candidatus Berkelbacteria</taxon>
    </lineage>
</organism>
<evidence type="ECO:0000256" key="10">
    <source>
        <dbReference type="ARBA" id="ARBA00022691"/>
    </source>
</evidence>
<dbReference type="Gene3D" id="1.10.1270.20">
    <property type="entry name" value="tRNA(m1g37)methyltransferase, domain 2"/>
    <property type="match status" value="1"/>
</dbReference>
<evidence type="ECO:0000256" key="2">
    <source>
        <dbReference type="ARBA" id="ARBA00004496"/>
    </source>
</evidence>
<evidence type="ECO:0000256" key="7">
    <source>
        <dbReference type="ARBA" id="ARBA00022490"/>
    </source>
</evidence>
<feature type="domain" description="tRNA methyltransferase TRMD/TRM10-type" evidence="18">
    <location>
        <begin position="4"/>
        <end position="211"/>
    </location>
</feature>
<dbReference type="InterPro" id="IPR029026">
    <property type="entry name" value="tRNA_m1G_MTases_N"/>
</dbReference>
<keyword evidence="9 15" id="KW-0808">Transferase</keyword>
<evidence type="ECO:0000256" key="16">
    <source>
        <dbReference type="PIRSR" id="PIRSR000386-1"/>
    </source>
</evidence>
<comment type="caution">
    <text evidence="15">Lacks conserved residue(s) required for the propagation of feature annotation.</text>
</comment>
<evidence type="ECO:0000256" key="6">
    <source>
        <dbReference type="ARBA" id="ARBA00014679"/>
    </source>
</evidence>